<dbReference type="OrthoDB" id="9776955at2"/>
<dbReference type="PANTHER" id="PTHR35271:SF1">
    <property type="entry name" value="ABC TRANSPORTER, SUBSTRATE-BINDING LIPOPROTEIN"/>
    <property type="match status" value="1"/>
</dbReference>
<dbReference type="PANTHER" id="PTHR35271">
    <property type="entry name" value="ABC TRANSPORTER, SUBSTRATE-BINDING LIPOPROTEIN-RELATED"/>
    <property type="match status" value="1"/>
</dbReference>
<feature type="signal peptide" evidence="1">
    <location>
        <begin position="1"/>
        <end position="22"/>
    </location>
</feature>
<reference evidence="2 3" key="1">
    <citation type="submission" date="2016-11" db="EMBL/GenBank/DDBJ databases">
        <authorList>
            <person name="Jaros S."/>
            <person name="Januszkiewicz K."/>
            <person name="Wedrychowicz H."/>
        </authorList>
    </citation>
    <scope>NUCLEOTIDE SEQUENCE [LARGE SCALE GENOMIC DNA]</scope>
    <source>
        <strain evidence="2 3">GAS499</strain>
    </source>
</reference>
<dbReference type="InterPro" id="IPR007487">
    <property type="entry name" value="ABC_transpt-TYRBP-like"/>
</dbReference>
<feature type="chain" id="PRO_5012613010" evidence="1">
    <location>
        <begin position="23"/>
        <end position="321"/>
    </location>
</feature>
<keyword evidence="1" id="KW-0732">Signal</keyword>
<name>A0A1M6WIL5_9BRAD</name>
<accession>A0A1M6WIL5</accession>
<dbReference type="CDD" id="cd06325">
    <property type="entry name" value="PBP1_ABC_unchar_transporter"/>
    <property type="match status" value="1"/>
</dbReference>
<proteinExistence type="predicted"/>
<protein>
    <submittedName>
        <fullName evidence="2">Putative ABC transport system substrate-binding protein</fullName>
    </submittedName>
</protein>
<dbReference type="InterPro" id="IPR028082">
    <property type="entry name" value="Peripla_BP_I"/>
</dbReference>
<evidence type="ECO:0000313" key="2">
    <source>
        <dbReference type="EMBL" id="SHK93459.1"/>
    </source>
</evidence>
<evidence type="ECO:0000256" key="1">
    <source>
        <dbReference type="SAM" id="SignalP"/>
    </source>
</evidence>
<dbReference type="Proteomes" id="UP000189935">
    <property type="component" value="Chromosome I"/>
</dbReference>
<organism evidence="2 3">
    <name type="scientific">Bradyrhizobium lablabi</name>
    <dbReference type="NCBI Taxonomy" id="722472"/>
    <lineage>
        <taxon>Bacteria</taxon>
        <taxon>Pseudomonadati</taxon>
        <taxon>Pseudomonadota</taxon>
        <taxon>Alphaproteobacteria</taxon>
        <taxon>Hyphomicrobiales</taxon>
        <taxon>Nitrobacteraceae</taxon>
        <taxon>Bradyrhizobium</taxon>
    </lineage>
</organism>
<sequence length="321" mass="34235">MKRRHFMALLGAATAWPLAARAQPSAMKRIGALVIDNSDVPSFLKELREGLRELGHIDGQDYTIELRSADGQLSRLPELAAELVRLKVDVIVALYTPCALAAKQATREIPIVIMAGDPVVTGLVDSLARPGANVTGLSQMGAEAHGKCVELFRDMLPSATKIAAIANADDPSFAKFLLEQIHRAGAGTATEIGPIVMVRGPDELEAAVATVVKEKADALVYQASLPTKRMVELTLAHRLPAATGVRAFAENGGLMSYGADGPALFRYAATFVHKILRGEKPADLPVEQPVKFELVINLKTAKLLGITIPPSLLARADDAIE</sequence>
<dbReference type="AlphaFoldDB" id="A0A1M6WIL5"/>
<dbReference type="Pfam" id="PF04392">
    <property type="entry name" value="ABC_sub_bind"/>
    <property type="match status" value="1"/>
</dbReference>
<gene>
    <name evidence="2" type="ORF">SAMN05444159_4567</name>
</gene>
<dbReference type="RefSeq" id="WP_079541659.1">
    <property type="nucleotide sequence ID" value="NZ_LT670844.1"/>
</dbReference>
<evidence type="ECO:0000313" key="3">
    <source>
        <dbReference type="Proteomes" id="UP000189935"/>
    </source>
</evidence>
<dbReference type="EMBL" id="LT670844">
    <property type="protein sequence ID" value="SHK93459.1"/>
    <property type="molecule type" value="Genomic_DNA"/>
</dbReference>
<dbReference type="SUPFAM" id="SSF53822">
    <property type="entry name" value="Periplasmic binding protein-like I"/>
    <property type="match status" value="1"/>
</dbReference>
<dbReference type="Gene3D" id="3.40.50.2300">
    <property type="match status" value="2"/>
</dbReference>